<evidence type="ECO:0000313" key="3">
    <source>
        <dbReference type="EMBL" id="OXM44938.1"/>
    </source>
</evidence>
<feature type="transmembrane region" description="Helical" evidence="2">
    <location>
        <begin position="120"/>
        <end position="143"/>
    </location>
</feature>
<accession>A0A229RE81</accession>
<evidence type="ECO:0000256" key="1">
    <source>
        <dbReference type="SAM" id="MobiDB-lite"/>
    </source>
</evidence>
<keyword evidence="2" id="KW-0472">Membrane</keyword>
<dbReference type="AlphaFoldDB" id="A0A229RE81"/>
<gene>
    <name evidence="3" type="ORF">CFP71_39500</name>
</gene>
<feature type="transmembrane region" description="Helical" evidence="2">
    <location>
        <begin position="39"/>
        <end position="62"/>
    </location>
</feature>
<proteinExistence type="predicted"/>
<feature type="transmembrane region" description="Helical" evidence="2">
    <location>
        <begin position="74"/>
        <end position="100"/>
    </location>
</feature>
<feature type="transmembrane region" description="Helical" evidence="2">
    <location>
        <begin position="12"/>
        <end position="33"/>
    </location>
</feature>
<dbReference type="OrthoDB" id="3573747at2"/>
<organism evidence="3 4">
    <name type="scientific">Amycolatopsis thailandensis</name>
    <dbReference type="NCBI Taxonomy" id="589330"/>
    <lineage>
        <taxon>Bacteria</taxon>
        <taxon>Bacillati</taxon>
        <taxon>Actinomycetota</taxon>
        <taxon>Actinomycetes</taxon>
        <taxon>Pseudonocardiales</taxon>
        <taxon>Pseudonocardiaceae</taxon>
        <taxon>Amycolatopsis</taxon>
    </lineage>
</organism>
<dbReference type="RefSeq" id="WP_093939005.1">
    <property type="nucleotide sequence ID" value="NZ_NMQT01000174.1"/>
</dbReference>
<reference evidence="3 4" key="1">
    <citation type="submission" date="2017-07" db="EMBL/GenBank/DDBJ databases">
        <title>Amycolatopsis thailandensis Genome sequencing and assembly.</title>
        <authorList>
            <person name="Kaur N."/>
            <person name="Mayilraj S."/>
        </authorList>
    </citation>
    <scope>NUCLEOTIDE SEQUENCE [LARGE SCALE GENOMIC DNA]</scope>
    <source>
        <strain evidence="3 4">JCM 16380</strain>
    </source>
</reference>
<dbReference type="Proteomes" id="UP000215223">
    <property type="component" value="Unassembled WGS sequence"/>
</dbReference>
<dbReference type="EMBL" id="NMQT01000174">
    <property type="protein sequence ID" value="OXM44938.1"/>
    <property type="molecule type" value="Genomic_DNA"/>
</dbReference>
<feature type="compositionally biased region" description="Low complexity" evidence="1">
    <location>
        <begin position="167"/>
        <end position="185"/>
    </location>
</feature>
<comment type="caution">
    <text evidence="3">The sequence shown here is derived from an EMBL/GenBank/DDBJ whole genome shotgun (WGS) entry which is preliminary data.</text>
</comment>
<name>A0A229RE81_9PSEU</name>
<evidence type="ECO:0008006" key="5">
    <source>
        <dbReference type="Google" id="ProtNLM"/>
    </source>
</evidence>
<feature type="compositionally biased region" description="Polar residues" evidence="1">
    <location>
        <begin position="194"/>
        <end position="204"/>
    </location>
</feature>
<feature type="region of interest" description="Disordered" evidence="1">
    <location>
        <begin position="167"/>
        <end position="259"/>
    </location>
</feature>
<protein>
    <recommendedName>
        <fullName evidence="5">DUF2637 domain-containing protein</fullName>
    </recommendedName>
</protein>
<keyword evidence="2" id="KW-0812">Transmembrane</keyword>
<evidence type="ECO:0000256" key="2">
    <source>
        <dbReference type="SAM" id="Phobius"/>
    </source>
</evidence>
<sequence length="317" mass="33058">MSGQGSRWATAGFWLPGLVVAICAAVATAHGLFEVVVASGVLASIAWTYPVITDGLAIVAYVATSRLSGAGRRYAWAVVILAAGLSGLAQAIYFVGGFTAPVPPGPNGEPGSAGKPTPELLRFWVGAWPAIAAAIVAHLLFMLSELRATQKLSTTVDTRATSVTDADATGGVTATQSSSVQSQSVHSDRPEDATVQSLSVQSGHVQPEPLDSAATDERSERPGLAPSAVHSEQSGSRGAEEPKPERPALAPSSPKRDRALHEARKYQALHGNLPTVDQLHETAQVSRGTAGTVLKELREQPHHLHVITNHSTTKANS</sequence>
<evidence type="ECO:0000313" key="4">
    <source>
        <dbReference type="Proteomes" id="UP000215223"/>
    </source>
</evidence>
<keyword evidence="2" id="KW-1133">Transmembrane helix</keyword>
<keyword evidence="4" id="KW-1185">Reference proteome</keyword>